<dbReference type="PROSITE" id="PS00514">
    <property type="entry name" value="FIBRINOGEN_C_1"/>
    <property type="match status" value="1"/>
</dbReference>
<dbReference type="SUPFAM" id="SSF56496">
    <property type="entry name" value="Fibrinogen C-terminal domain-like"/>
    <property type="match status" value="1"/>
</dbReference>
<dbReference type="SMART" id="SM00186">
    <property type="entry name" value="FBG"/>
    <property type="match status" value="1"/>
</dbReference>
<name>A0AA89BX39_PINIB</name>
<dbReference type="InterPro" id="IPR036056">
    <property type="entry name" value="Fibrinogen-like_C"/>
</dbReference>
<sequence>MPAYKHQSEKREFWGKDWVFQRRIDGSVDFYRKWADYKSGFGNASGEYWLGNDALHLLTRDGDCILRIDLQTLGGEKAYSEFSNFTVFSENDGYKMTFNAYSGTGGDALSYHKGMQFTTKDKDNDRYRKNCVNYHYGGWWYNACIHSSLNGLYGQRAAKSMYWHGWKNKNKTEYMRKSKMMLQC</sequence>
<dbReference type="Gene3D" id="3.90.215.10">
    <property type="entry name" value="Gamma Fibrinogen, chain A, domain 1"/>
    <property type="match status" value="1"/>
</dbReference>
<reference evidence="3" key="1">
    <citation type="submission" date="2019-08" db="EMBL/GenBank/DDBJ databases">
        <title>The improved chromosome-level genome for the pearl oyster Pinctada fucata martensii using PacBio sequencing and Hi-C.</title>
        <authorList>
            <person name="Zheng Z."/>
        </authorList>
    </citation>
    <scope>NUCLEOTIDE SEQUENCE</scope>
    <source>
        <strain evidence="3">ZZ-2019</strain>
        <tissue evidence="3">Adductor muscle</tissue>
    </source>
</reference>
<dbReference type="InterPro" id="IPR020837">
    <property type="entry name" value="Fibrinogen_CS"/>
</dbReference>
<dbReference type="EMBL" id="VSWD01000012">
    <property type="protein sequence ID" value="KAK3085800.1"/>
    <property type="molecule type" value="Genomic_DNA"/>
</dbReference>
<organism evidence="3 4">
    <name type="scientific">Pinctada imbricata</name>
    <name type="common">Atlantic pearl-oyster</name>
    <name type="synonym">Pinctada martensii</name>
    <dbReference type="NCBI Taxonomy" id="66713"/>
    <lineage>
        <taxon>Eukaryota</taxon>
        <taxon>Metazoa</taxon>
        <taxon>Spiralia</taxon>
        <taxon>Lophotrochozoa</taxon>
        <taxon>Mollusca</taxon>
        <taxon>Bivalvia</taxon>
        <taxon>Autobranchia</taxon>
        <taxon>Pteriomorphia</taxon>
        <taxon>Pterioida</taxon>
        <taxon>Pterioidea</taxon>
        <taxon>Pteriidae</taxon>
        <taxon>Pinctada</taxon>
    </lineage>
</organism>
<evidence type="ECO:0000313" key="3">
    <source>
        <dbReference type="EMBL" id="KAK3085800.1"/>
    </source>
</evidence>
<protein>
    <recommendedName>
        <fullName evidence="2">Fibrinogen C-terminal domain-containing protein</fullName>
    </recommendedName>
</protein>
<dbReference type="InterPro" id="IPR050373">
    <property type="entry name" value="Fibrinogen_C-term_domain"/>
</dbReference>
<comment type="caution">
    <text evidence="3">The sequence shown here is derived from an EMBL/GenBank/DDBJ whole genome shotgun (WGS) entry which is preliminary data.</text>
</comment>
<dbReference type="CDD" id="cd00087">
    <property type="entry name" value="FReD"/>
    <property type="match status" value="1"/>
</dbReference>
<feature type="domain" description="Fibrinogen C-terminal" evidence="2">
    <location>
        <begin position="1"/>
        <end position="184"/>
    </location>
</feature>
<gene>
    <name evidence="3" type="ORF">FSP39_008849</name>
</gene>
<evidence type="ECO:0000313" key="4">
    <source>
        <dbReference type="Proteomes" id="UP001186944"/>
    </source>
</evidence>
<keyword evidence="1" id="KW-1015">Disulfide bond</keyword>
<evidence type="ECO:0000256" key="1">
    <source>
        <dbReference type="ARBA" id="ARBA00023157"/>
    </source>
</evidence>
<dbReference type="Pfam" id="PF00147">
    <property type="entry name" value="Fibrinogen_C"/>
    <property type="match status" value="1"/>
</dbReference>
<dbReference type="GO" id="GO:0005615">
    <property type="term" value="C:extracellular space"/>
    <property type="evidence" value="ECO:0007669"/>
    <property type="project" value="TreeGrafter"/>
</dbReference>
<dbReference type="PANTHER" id="PTHR19143:SF327">
    <property type="entry name" value="FI21813P1-RELATED"/>
    <property type="match status" value="1"/>
</dbReference>
<dbReference type="PROSITE" id="PS51406">
    <property type="entry name" value="FIBRINOGEN_C_2"/>
    <property type="match status" value="1"/>
</dbReference>
<dbReference type="InterPro" id="IPR014716">
    <property type="entry name" value="Fibrinogen_a/b/g_C_1"/>
</dbReference>
<dbReference type="Proteomes" id="UP001186944">
    <property type="component" value="Unassembled WGS sequence"/>
</dbReference>
<proteinExistence type="predicted"/>
<accession>A0AA89BX39</accession>
<dbReference type="PANTHER" id="PTHR19143">
    <property type="entry name" value="FIBRINOGEN/TENASCIN/ANGIOPOEITIN"/>
    <property type="match status" value="1"/>
</dbReference>
<dbReference type="AlphaFoldDB" id="A0AA89BX39"/>
<dbReference type="InterPro" id="IPR002181">
    <property type="entry name" value="Fibrinogen_a/b/g_C_dom"/>
</dbReference>
<evidence type="ECO:0000259" key="2">
    <source>
        <dbReference type="PROSITE" id="PS51406"/>
    </source>
</evidence>
<keyword evidence="4" id="KW-1185">Reference proteome</keyword>